<dbReference type="AlphaFoldDB" id="A0A0L0SUH8"/>
<dbReference type="EMBL" id="GG745349">
    <property type="protein sequence ID" value="KNE66121.1"/>
    <property type="molecule type" value="Genomic_DNA"/>
</dbReference>
<name>A0A0L0SUH8_ALLM3</name>
<dbReference type="Proteomes" id="UP000054350">
    <property type="component" value="Unassembled WGS sequence"/>
</dbReference>
<gene>
    <name evidence="1" type="ORF">AMAG_19347</name>
</gene>
<keyword evidence="2" id="KW-1185">Reference proteome</keyword>
<accession>A0A0L0SUH8</accession>
<reference evidence="2" key="2">
    <citation type="submission" date="2009-11" db="EMBL/GenBank/DDBJ databases">
        <title>The Genome Sequence of Allomyces macrogynus strain ATCC 38327.</title>
        <authorList>
            <consortium name="The Broad Institute Genome Sequencing Platform"/>
            <person name="Russ C."/>
            <person name="Cuomo C."/>
            <person name="Shea T."/>
            <person name="Young S.K."/>
            <person name="Zeng Q."/>
            <person name="Koehrsen M."/>
            <person name="Haas B."/>
            <person name="Borodovsky M."/>
            <person name="Guigo R."/>
            <person name="Alvarado L."/>
            <person name="Berlin A."/>
            <person name="Borenstein D."/>
            <person name="Chen Z."/>
            <person name="Engels R."/>
            <person name="Freedman E."/>
            <person name="Gellesch M."/>
            <person name="Goldberg J."/>
            <person name="Griggs A."/>
            <person name="Gujja S."/>
            <person name="Heiman D."/>
            <person name="Hepburn T."/>
            <person name="Howarth C."/>
            <person name="Jen D."/>
            <person name="Larson L."/>
            <person name="Lewis B."/>
            <person name="Mehta T."/>
            <person name="Park D."/>
            <person name="Pearson M."/>
            <person name="Roberts A."/>
            <person name="Saif S."/>
            <person name="Shenoy N."/>
            <person name="Sisk P."/>
            <person name="Stolte C."/>
            <person name="Sykes S."/>
            <person name="Walk T."/>
            <person name="White J."/>
            <person name="Yandava C."/>
            <person name="Burger G."/>
            <person name="Gray M.W."/>
            <person name="Holland P.W.H."/>
            <person name="King N."/>
            <person name="Lang F.B.F."/>
            <person name="Roger A.J."/>
            <person name="Ruiz-Trillo I."/>
            <person name="Lander E."/>
            <person name="Nusbaum C."/>
        </authorList>
    </citation>
    <scope>NUCLEOTIDE SEQUENCE [LARGE SCALE GENOMIC DNA]</scope>
    <source>
        <strain evidence="2">ATCC 38327</strain>
    </source>
</reference>
<reference evidence="1 2" key="1">
    <citation type="submission" date="2009-11" db="EMBL/GenBank/DDBJ databases">
        <title>Annotation of Allomyces macrogynus ATCC 38327.</title>
        <authorList>
            <consortium name="The Broad Institute Genome Sequencing Platform"/>
            <person name="Russ C."/>
            <person name="Cuomo C."/>
            <person name="Burger G."/>
            <person name="Gray M.W."/>
            <person name="Holland P.W.H."/>
            <person name="King N."/>
            <person name="Lang F.B.F."/>
            <person name="Roger A.J."/>
            <person name="Ruiz-Trillo I."/>
            <person name="Young S.K."/>
            <person name="Zeng Q."/>
            <person name="Gargeya S."/>
            <person name="Fitzgerald M."/>
            <person name="Haas B."/>
            <person name="Abouelleil A."/>
            <person name="Alvarado L."/>
            <person name="Arachchi H.M."/>
            <person name="Berlin A."/>
            <person name="Chapman S.B."/>
            <person name="Gearin G."/>
            <person name="Goldberg J."/>
            <person name="Griggs A."/>
            <person name="Gujja S."/>
            <person name="Hansen M."/>
            <person name="Heiman D."/>
            <person name="Howarth C."/>
            <person name="Larimer J."/>
            <person name="Lui A."/>
            <person name="MacDonald P.J.P."/>
            <person name="McCowen C."/>
            <person name="Montmayeur A."/>
            <person name="Murphy C."/>
            <person name="Neiman D."/>
            <person name="Pearson M."/>
            <person name="Priest M."/>
            <person name="Roberts A."/>
            <person name="Saif S."/>
            <person name="Shea T."/>
            <person name="Sisk P."/>
            <person name="Stolte C."/>
            <person name="Sykes S."/>
            <person name="Wortman J."/>
            <person name="Nusbaum C."/>
            <person name="Birren B."/>
        </authorList>
    </citation>
    <scope>NUCLEOTIDE SEQUENCE [LARGE SCALE GENOMIC DNA]</scope>
    <source>
        <strain evidence="1 2">ATCC 38327</strain>
    </source>
</reference>
<proteinExistence type="predicted"/>
<dbReference type="VEuPathDB" id="FungiDB:AMAG_19347"/>
<sequence>MMQAAKDVSAQRDARFAAARAADLAEAEAAQAGVTDTESAKLKQQLGISGVPFGSGAGRSVADTIGRKKFYLDGRREGW</sequence>
<organism evidence="1 2">
    <name type="scientific">Allomyces macrogynus (strain ATCC 38327)</name>
    <name type="common">Allomyces javanicus var. macrogynus</name>
    <dbReference type="NCBI Taxonomy" id="578462"/>
    <lineage>
        <taxon>Eukaryota</taxon>
        <taxon>Fungi</taxon>
        <taxon>Fungi incertae sedis</taxon>
        <taxon>Blastocladiomycota</taxon>
        <taxon>Blastocladiomycetes</taxon>
        <taxon>Blastocladiales</taxon>
        <taxon>Blastocladiaceae</taxon>
        <taxon>Allomyces</taxon>
    </lineage>
</organism>
<protein>
    <submittedName>
        <fullName evidence="1">Uncharacterized protein</fullName>
    </submittedName>
</protein>
<evidence type="ECO:0000313" key="2">
    <source>
        <dbReference type="Proteomes" id="UP000054350"/>
    </source>
</evidence>
<evidence type="ECO:0000313" key="1">
    <source>
        <dbReference type="EMBL" id="KNE66121.1"/>
    </source>
</evidence>